<name>A0ABT5AWU5_9BACT</name>
<dbReference type="EMBL" id="JAQNDN010000001">
    <property type="protein sequence ID" value="MDC0666317.1"/>
    <property type="molecule type" value="Genomic_DNA"/>
</dbReference>
<feature type="compositionally biased region" description="Low complexity" evidence="1">
    <location>
        <begin position="22"/>
        <end position="91"/>
    </location>
</feature>
<dbReference type="Proteomes" id="UP001217838">
    <property type="component" value="Unassembled WGS sequence"/>
</dbReference>
<dbReference type="PROSITE" id="PS51257">
    <property type="entry name" value="PROKAR_LIPOPROTEIN"/>
    <property type="match status" value="1"/>
</dbReference>
<dbReference type="RefSeq" id="WP_271993827.1">
    <property type="nucleotide sequence ID" value="NZ_JAQNDN010000001.1"/>
</dbReference>
<protein>
    <submittedName>
        <fullName evidence="2">Uncharacterized protein</fullName>
    </submittedName>
</protein>
<reference evidence="2 3" key="1">
    <citation type="submission" date="2022-11" db="EMBL/GenBank/DDBJ databases">
        <title>Minimal conservation of predation-associated metabolite biosynthetic gene clusters underscores biosynthetic potential of Myxococcota including descriptions for ten novel species: Archangium lansinium sp. nov., Myxococcus landrumus sp. nov., Nannocystis bai.</title>
        <authorList>
            <person name="Ahearne A."/>
            <person name="Stevens C."/>
            <person name="Dowd S."/>
        </authorList>
    </citation>
    <scope>NUCLEOTIDE SEQUENCE [LARGE SCALE GENOMIC DNA]</scope>
    <source>
        <strain evidence="2 3">NCELM</strain>
    </source>
</reference>
<evidence type="ECO:0000313" key="3">
    <source>
        <dbReference type="Proteomes" id="UP001217838"/>
    </source>
</evidence>
<evidence type="ECO:0000256" key="1">
    <source>
        <dbReference type="SAM" id="MobiDB-lite"/>
    </source>
</evidence>
<comment type="caution">
    <text evidence="2">The sequence shown here is derived from an EMBL/GenBank/DDBJ whole genome shotgun (WGS) entry which is preliminary data.</text>
</comment>
<organism evidence="2 3">
    <name type="scientific">Nannocystis radixulma</name>
    <dbReference type="NCBI Taxonomy" id="2995305"/>
    <lineage>
        <taxon>Bacteria</taxon>
        <taxon>Pseudomonadati</taxon>
        <taxon>Myxococcota</taxon>
        <taxon>Polyangia</taxon>
        <taxon>Nannocystales</taxon>
        <taxon>Nannocystaceae</taxon>
        <taxon>Nannocystis</taxon>
    </lineage>
</organism>
<gene>
    <name evidence="2" type="ORF">POL58_01150</name>
</gene>
<accession>A0ABT5AWU5</accession>
<evidence type="ECO:0000313" key="2">
    <source>
        <dbReference type="EMBL" id="MDC0666317.1"/>
    </source>
</evidence>
<feature type="region of interest" description="Disordered" evidence="1">
    <location>
        <begin position="20"/>
        <end position="91"/>
    </location>
</feature>
<keyword evidence="3" id="KW-1185">Reference proteome</keyword>
<proteinExistence type="predicted"/>
<sequence>MDIRATIVLSCILLGACGPGPGSSTDTVTSTDPTTSGATSTGGATGDTTTTGTSGATTPTTGATATTDDTTTGAPTTTGTTTTGTTDMTTSTTTGGPLVCDDIVGSLDCAELVAVSGDLTMETCMKCQGIPCGQEPDCDSQFPCFNDVIVIQGCCTDEQCEGLSPFCGMFIAADNVCVLSDDV</sequence>